<dbReference type="AlphaFoldDB" id="A0A0A9ABU2"/>
<evidence type="ECO:0000259" key="1">
    <source>
        <dbReference type="Pfam" id="PF14418"/>
    </source>
</evidence>
<evidence type="ECO:0000313" key="2">
    <source>
        <dbReference type="EMBL" id="JAD49099.1"/>
    </source>
</evidence>
<organism evidence="2">
    <name type="scientific">Arundo donax</name>
    <name type="common">Giant reed</name>
    <name type="synonym">Donax arundinaceus</name>
    <dbReference type="NCBI Taxonomy" id="35708"/>
    <lineage>
        <taxon>Eukaryota</taxon>
        <taxon>Viridiplantae</taxon>
        <taxon>Streptophyta</taxon>
        <taxon>Embryophyta</taxon>
        <taxon>Tracheophyta</taxon>
        <taxon>Spermatophyta</taxon>
        <taxon>Magnoliopsida</taxon>
        <taxon>Liliopsida</taxon>
        <taxon>Poales</taxon>
        <taxon>Poaceae</taxon>
        <taxon>PACMAD clade</taxon>
        <taxon>Arundinoideae</taxon>
        <taxon>Arundineae</taxon>
        <taxon>Arundo</taxon>
    </lineage>
</organism>
<dbReference type="InterPro" id="IPR025677">
    <property type="entry name" value="OST-HTH-assoc_dom"/>
</dbReference>
<dbReference type="EMBL" id="GBRH01248796">
    <property type="protein sequence ID" value="JAD49099.1"/>
    <property type="molecule type" value="Transcribed_RNA"/>
</dbReference>
<protein>
    <recommendedName>
        <fullName evidence="1">OST-HTH associated domain-containing protein</fullName>
    </recommendedName>
</protein>
<reference evidence="2" key="2">
    <citation type="journal article" date="2015" name="Data Brief">
        <title>Shoot transcriptome of the giant reed, Arundo donax.</title>
        <authorList>
            <person name="Barrero R.A."/>
            <person name="Guerrero F.D."/>
            <person name="Moolhuijzen P."/>
            <person name="Goolsby J.A."/>
            <person name="Tidwell J."/>
            <person name="Bellgard S.E."/>
            <person name="Bellgard M.I."/>
        </authorList>
    </citation>
    <scope>NUCLEOTIDE SEQUENCE</scope>
    <source>
        <tissue evidence="2">Shoot tissue taken approximately 20 cm above the soil surface</tissue>
    </source>
</reference>
<reference evidence="2" key="1">
    <citation type="submission" date="2014-09" db="EMBL/GenBank/DDBJ databases">
        <authorList>
            <person name="Magalhaes I.L.F."/>
            <person name="Oliveira U."/>
            <person name="Santos F.R."/>
            <person name="Vidigal T.H.D.A."/>
            <person name="Brescovit A.D."/>
            <person name="Santos A.J."/>
        </authorList>
    </citation>
    <scope>NUCLEOTIDE SEQUENCE</scope>
    <source>
        <tissue evidence="2">Shoot tissue taken approximately 20 cm above the soil surface</tissue>
    </source>
</reference>
<dbReference type="Pfam" id="PF14418">
    <property type="entry name" value="OHA"/>
    <property type="match status" value="1"/>
</dbReference>
<proteinExistence type="predicted"/>
<name>A0A0A9ABU2_ARUDO</name>
<accession>A0A0A9ABU2</accession>
<sequence length="119" mass="13312">MKKLLNDMPLFVAKDDSLWKCVNVTNSKAKDPKEALDIIHRYISSAYCHSAIKNSQSRYQAAMILKRSCLQHYAFGDVLQVLHIAIVRKKWLAPHSSGWQPLSLNTTAVSVTTDAIGKA</sequence>
<feature type="domain" description="OST-HTH associated" evidence="1">
    <location>
        <begin position="56"/>
        <end position="105"/>
    </location>
</feature>